<dbReference type="CDD" id="cd20071">
    <property type="entry name" value="SET_SMYD"/>
    <property type="match status" value="1"/>
</dbReference>
<dbReference type="GO" id="GO:0006886">
    <property type="term" value="P:intracellular protein transport"/>
    <property type="evidence" value="ECO:0007669"/>
    <property type="project" value="InterPro"/>
</dbReference>
<comment type="similarity">
    <text evidence="2">Belongs to the Tom20 family.</text>
</comment>
<dbReference type="InterPro" id="IPR002056">
    <property type="entry name" value="MAS20"/>
</dbReference>
<feature type="domain" description="Protein kinase" evidence="16">
    <location>
        <begin position="406"/>
        <end position="705"/>
    </location>
</feature>
<dbReference type="InterPro" id="IPR008271">
    <property type="entry name" value="Ser/Thr_kinase_AS"/>
</dbReference>
<feature type="region of interest" description="Disordered" evidence="15">
    <location>
        <begin position="279"/>
        <end position="340"/>
    </location>
</feature>
<dbReference type="OrthoDB" id="1668230at2759"/>
<evidence type="ECO:0000256" key="12">
    <source>
        <dbReference type="ARBA" id="ARBA00023128"/>
    </source>
</evidence>
<evidence type="ECO:0000256" key="2">
    <source>
        <dbReference type="ARBA" id="ARBA00005792"/>
    </source>
</evidence>
<evidence type="ECO:0000256" key="3">
    <source>
        <dbReference type="ARBA" id="ARBA00022527"/>
    </source>
</evidence>
<evidence type="ECO:0000259" key="17">
    <source>
        <dbReference type="PROSITE" id="PS50280"/>
    </source>
</evidence>
<evidence type="ECO:0000256" key="14">
    <source>
        <dbReference type="PROSITE-ProRule" id="PRU10141"/>
    </source>
</evidence>
<feature type="domain" description="SET" evidence="17">
    <location>
        <begin position="1016"/>
        <end position="1329"/>
    </location>
</feature>
<evidence type="ECO:0000256" key="6">
    <source>
        <dbReference type="ARBA" id="ARBA00022692"/>
    </source>
</evidence>
<dbReference type="SUPFAM" id="SSF56112">
    <property type="entry name" value="Protein kinase-like (PK-like)"/>
    <property type="match status" value="1"/>
</dbReference>
<feature type="compositionally biased region" description="Acidic residues" evidence="15">
    <location>
        <begin position="1366"/>
        <end position="1380"/>
    </location>
</feature>
<evidence type="ECO:0000256" key="15">
    <source>
        <dbReference type="SAM" id="MobiDB-lite"/>
    </source>
</evidence>
<name>A0A1J8Q3Z5_9AGAM</name>
<evidence type="ECO:0000256" key="7">
    <source>
        <dbReference type="ARBA" id="ARBA00022741"/>
    </source>
</evidence>
<keyword evidence="8" id="KW-0418">Kinase</keyword>
<evidence type="ECO:0000256" key="4">
    <source>
        <dbReference type="ARBA" id="ARBA00022553"/>
    </source>
</evidence>
<dbReference type="InterPro" id="IPR001214">
    <property type="entry name" value="SET_dom"/>
</dbReference>
<feature type="region of interest" description="Disordered" evidence="15">
    <location>
        <begin position="1252"/>
        <end position="1275"/>
    </location>
</feature>
<dbReference type="Gene3D" id="1.10.220.160">
    <property type="match status" value="1"/>
</dbReference>
<keyword evidence="6" id="KW-0812">Transmembrane</keyword>
<dbReference type="Gene3D" id="3.30.200.20">
    <property type="entry name" value="Phosphorylase Kinase, domain 1"/>
    <property type="match status" value="1"/>
</dbReference>
<dbReference type="Pfam" id="PF00069">
    <property type="entry name" value="Pkinase"/>
    <property type="match status" value="1"/>
</dbReference>
<dbReference type="InterPro" id="IPR011009">
    <property type="entry name" value="Kinase-like_dom_sf"/>
</dbReference>
<feature type="compositionally biased region" description="Basic and acidic residues" evidence="15">
    <location>
        <begin position="1381"/>
        <end position="1395"/>
    </location>
</feature>
<evidence type="ECO:0008006" key="20">
    <source>
        <dbReference type="Google" id="ProtNLM"/>
    </source>
</evidence>
<reference evidence="18 19" key="1">
    <citation type="submission" date="2016-03" db="EMBL/GenBank/DDBJ databases">
        <title>Comparative genomics of the ectomycorrhizal sister species Rhizopogon vinicolor and Rhizopogon vesiculosus (Basidiomycota: Boletales) reveals a divergence of the mating type B locus.</title>
        <authorList>
            <person name="Mujic A.B."/>
            <person name="Kuo A."/>
            <person name="Tritt A."/>
            <person name="Lipzen A."/>
            <person name="Chen C."/>
            <person name="Johnson J."/>
            <person name="Sharma A."/>
            <person name="Barry K."/>
            <person name="Grigoriev I.V."/>
            <person name="Spatafora J.W."/>
        </authorList>
    </citation>
    <scope>NUCLEOTIDE SEQUENCE [LARGE SCALE GENOMIC DNA]</scope>
    <source>
        <strain evidence="18 19">AM-OR11-056</strain>
    </source>
</reference>
<evidence type="ECO:0000256" key="13">
    <source>
        <dbReference type="ARBA" id="ARBA00023136"/>
    </source>
</evidence>
<evidence type="ECO:0000313" key="18">
    <source>
        <dbReference type="EMBL" id="OJA07984.1"/>
    </source>
</evidence>
<evidence type="ECO:0000256" key="5">
    <source>
        <dbReference type="ARBA" id="ARBA00022679"/>
    </source>
</evidence>
<keyword evidence="11" id="KW-1133">Transmembrane helix</keyword>
<dbReference type="GO" id="GO:0005524">
    <property type="term" value="F:ATP binding"/>
    <property type="evidence" value="ECO:0007669"/>
    <property type="project" value="UniProtKB-UniRule"/>
</dbReference>
<dbReference type="Gene3D" id="2.170.270.10">
    <property type="entry name" value="SET domain"/>
    <property type="match status" value="1"/>
</dbReference>
<protein>
    <recommendedName>
        <fullName evidence="20">Protein kinase domain-containing protein</fullName>
    </recommendedName>
</protein>
<dbReference type="Gene3D" id="6.10.140.2220">
    <property type="match status" value="1"/>
</dbReference>
<evidence type="ECO:0000313" key="19">
    <source>
        <dbReference type="Proteomes" id="UP000183567"/>
    </source>
</evidence>
<keyword evidence="13" id="KW-0472">Membrane</keyword>
<dbReference type="Gene3D" id="1.20.960.10">
    <property type="entry name" value="Mitochondrial outer membrane translocase complex, subunit Tom20 domain"/>
    <property type="match status" value="1"/>
</dbReference>
<evidence type="ECO:0000256" key="8">
    <source>
        <dbReference type="ARBA" id="ARBA00022777"/>
    </source>
</evidence>
<gene>
    <name evidence="18" type="ORF">AZE42_01087</name>
</gene>
<proteinExistence type="inferred from homology"/>
<evidence type="ECO:0000256" key="9">
    <source>
        <dbReference type="ARBA" id="ARBA00022787"/>
    </source>
</evidence>
<dbReference type="PROSITE" id="PS50011">
    <property type="entry name" value="PROTEIN_KINASE_DOM"/>
    <property type="match status" value="1"/>
</dbReference>
<keyword evidence="7 14" id="KW-0547">Nucleotide-binding</keyword>
<dbReference type="PRINTS" id="PR00351">
    <property type="entry name" value="OM20RECEPTOR"/>
</dbReference>
<keyword evidence="12" id="KW-0496">Mitochondrion</keyword>
<dbReference type="Pfam" id="PF00856">
    <property type="entry name" value="SET"/>
    <property type="match status" value="1"/>
</dbReference>
<organism evidence="18 19">
    <name type="scientific">Rhizopogon vesiculosus</name>
    <dbReference type="NCBI Taxonomy" id="180088"/>
    <lineage>
        <taxon>Eukaryota</taxon>
        <taxon>Fungi</taxon>
        <taxon>Dikarya</taxon>
        <taxon>Basidiomycota</taxon>
        <taxon>Agaricomycotina</taxon>
        <taxon>Agaricomycetes</taxon>
        <taxon>Agaricomycetidae</taxon>
        <taxon>Boletales</taxon>
        <taxon>Suillineae</taxon>
        <taxon>Rhizopogonaceae</taxon>
        <taxon>Rhizopogon</taxon>
    </lineage>
</organism>
<dbReference type="SUPFAM" id="SSF82199">
    <property type="entry name" value="SET domain"/>
    <property type="match status" value="1"/>
</dbReference>
<dbReference type="GO" id="GO:0005742">
    <property type="term" value="C:mitochondrial outer membrane translocase complex"/>
    <property type="evidence" value="ECO:0007669"/>
    <property type="project" value="InterPro"/>
</dbReference>
<dbReference type="GO" id="GO:0006605">
    <property type="term" value="P:protein targeting"/>
    <property type="evidence" value="ECO:0007669"/>
    <property type="project" value="InterPro"/>
</dbReference>
<keyword evidence="5" id="KW-0808">Transferase</keyword>
<feature type="compositionally biased region" description="Polar residues" evidence="15">
    <location>
        <begin position="854"/>
        <end position="864"/>
    </location>
</feature>
<dbReference type="Proteomes" id="UP000183567">
    <property type="component" value="Unassembled WGS sequence"/>
</dbReference>
<dbReference type="Pfam" id="PF02064">
    <property type="entry name" value="MAS20"/>
    <property type="match status" value="1"/>
</dbReference>
<dbReference type="STRING" id="180088.A0A1J8Q3Z5"/>
<accession>A0A1J8Q3Z5</accession>
<dbReference type="SMART" id="SM00220">
    <property type="entry name" value="S_TKc"/>
    <property type="match status" value="1"/>
</dbReference>
<dbReference type="PROSITE" id="PS50280">
    <property type="entry name" value="SET"/>
    <property type="match status" value="1"/>
</dbReference>
<dbReference type="SUPFAM" id="SSF47157">
    <property type="entry name" value="Mitochondrial import receptor subunit Tom20"/>
    <property type="match status" value="1"/>
</dbReference>
<evidence type="ECO:0000256" key="1">
    <source>
        <dbReference type="ARBA" id="ARBA00004572"/>
    </source>
</evidence>
<comment type="subcellular location">
    <subcellularLocation>
        <location evidence="1">Mitochondrion outer membrane</location>
        <topology evidence="1">Single-pass membrane protein</topology>
    </subcellularLocation>
</comment>
<dbReference type="PROSITE" id="PS00107">
    <property type="entry name" value="PROTEIN_KINASE_ATP"/>
    <property type="match status" value="1"/>
</dbReference>
<dbReference type="InterPro" id="IPR000719">
    <property type="entry name" value="Prot_kinase_dom"/>
</dbReference>
<dbReference type="PANTHER" id="PTHR24351">
    <property type="entry name" value="RIBOSOMAL PROTEIN S6 KINASE"/>
    <property type="match status" value="1"/>
</dbReference>
<keyword evidence="3" id="KW-0723">Serine/threonine-protein kinase</keyword>
<dbReference type="InterPro" id="IPR023392">
    <property type="entry name" value="Tom20_dom_sf"/>
</dbReference>
<dbReference type="PROSITE" id="PS00108">
    <property type="entry name" value="PROTEIN_KINASE_ST"/>
    <property type="match status" value="1"/>
</dbReference>
<feature type="region of interest" description="Disordered" evidence="15">
    <location>
        <begin position="1366"/>
        <end position="1395"/>
    </location>
</feature>
<keyword evidence="4" id="KW-0597">Phosphoprotein</keyword>
<dbReference type="InterPro" id="IPR046341">
    <property type="entry name" value="SET_dom_sf"/>
</dbReference>
<evidence type="ECO:0000256" key="10">
    <source>
        <dbReference type="ARBA" id="ARBA00022840"/>
    </source>
</evidence>
<comment type="caution">
    <text evidence="18">The sequence shown here is derived from an EMBL/GenBank/DDBJ whole genome shotgun (WGS) entry which is preliminary data.</text>
</comment>
<dbReference type="GO" id="GO:0004674">
    <property type="term" value="F:protein serine/threonine kinase activity"/>
    <property type="evidence" value="ECO:0007669"/>
    <property type="project" value="UniProtKB-KW"/>
</dbReference>
<dbReference type="Gene3D" id="1.10.510.10">
    <property type="entry name" value="Transferase(Phosphotransferase) domain 1"/>
    <property type="match status" value="1"/>
</dbReference>
<keyword evidence="10 14" id="KW-0067">ATP-binding</keyword>
<feature type="region of interest" description="Disordered" evidence="15">
    <location>
        <begin position="845"/>
        <end position="874"/>
    </location>
</feature>
<evidence type="ECO:0000256" key="11">
    <source>
        <dbReference type="ARBA" id="ARBA00022989"/>
    </source>
</evidence>
<keyword evidence="9" id="KW-1000">Mitochondrion outer membrane</keyword>
<sequence>MAIKRLLARIFNKSKKSHIAQDIVTVETFAPMPEVLSRSAITQPAALVTEATLPLNVTLRLSVVLSPTGDGWLPHVSLRQGQAFATLGTICEGPAAEGLAPLLETPLPIPPVEFKINATALQPAKPVGTIPNSIPSSIHGLGLLRFGAAGSQDEQLLNRASTTRPTSQCMAPIVEVQPCTAPATPARPPLSRSIVATPGLARTPQTIESNSIETPEQHSGARPLIQIGSSVNLPIGVPSVVPTIPDESPPQKVNLDLQQSQLYEFPRLESQLDEQPLPALRVDDEPPRCSSGPADGGLHPGYPTRQDPQDLQRSPGLGSPFKAQRQIPLDNGPPPRPPRGETLAFLANMSPTFEPAPFYLQLHNSPWRPDVACAGDVEIDSGAVTVQRVSNKGNITYAIEAGGHKYLATAQVGSGGFGYVWYAIKDGKEEVAIKVVDKGALLARCVQCAKDGRPTTQQLLEGSQAAAAAISAECDAFKRITEEQSPFLTPLLHAFEDKDNFYFVMRFYPQTLRTRARFGFMHWQLRLVAAELLVAMQHLHKLRIVHMDLKMENILITPSGHVCLADFGNAQVMDRKLSLQQFHNERMYGTSGTEGYFPPERVRANGYNFKTDTWTYAVILLELFLINGGRWYSIYHNNDGAHKFGDDTKLPADVNEDRRLAFITPREEINLVPDVDAKDLLLSILAPQHHTMRPSWESIRGHPFFASINWKKLANRGYDPMFKACFGNAPLRSVDCGKLAIKHSHPQLPAFKKAVDQQEKYHIALGRMHVNYKCPAKVARDPMHGETLTLTIELLCSSSPATPLHKMNRSTTILTVASVAVGGVVAYAMYFDYKRRTDANFRKQLRKEKKRVKQSQTPSESGQPSNGGGVNANDLRSALEGVRNEEVPPGPEEKEQYFMKQVGMGEQLCAQGPAFHLPAAMCFYRALRVYPSPVELIVIYEKTVPLPVFQLVMELTNLDVSHDSSLAQGSGPLSDEDELSPSRGGPPSDASSQEWDNVKDRVEGYYTFFPPKAMNVAVETINVPDGKGGTMAKKILVVTQDFEAGETIYKEDPITAVLDADIQGKGTYCSYCLRHIQGNPIRPTSDRLHSVYCSSDCQTQHKAHSQTLLFTLESPLPATISPEITGQPREERDKAQTAFVEYLKESRKAAPELVARFIARQVSAETVKMLPRGMVPDLASEPVLTDGGEYSLYDHLERLRYLEVQPAENETSVLKEVLQTALPGLEQFLTDERHATFVGKMSYNSYGVYFGEGREDKPEPTARPEEVEKTRTPCGTSKQIGTGFYGVSSYISHNCAPSAKPVFPTGTAQLHLTATRALKKGDEITVAYVDVSQHSEETLEVARRRRRTELVRGWRFACSCKRCAEEGLEGGNESESEEGRDESRVEDIVTRAEKP</sequence>
<dbReference type="CDD" id="cd00180">
    <property type="entry name" value="PKc"/>
    <property type="match status" value="1"/>
</dbReference>
<dbReference type="EMBL" id="LVVM01006478">
    <property type="protein sequence ID" value="OJA07984.1"/>
    <property type="molecule type" value="Genomic_DNA"/>
</dbReference>
<dbReference type="InterPro" id="IPR017441">
    <property type="entry name" value="Protein_kinase_ATP_BS"/>
</dbReference>
<keyword evidence="19" id="KW-1185">Reference proteome</keyword>
<feature type="compositionally biased region" description="Basic and acidic residues" evidence="15">
    <location>
        <begin position="1252"/>
        <end position="1271"/>
    </location>
</feature>
<feature type="region of interest" description="Disordered" evidence="15">
    <location>
        <begin position="963"/>
        <end position="996"/>
    </location>
</feature>
<feature type="binding site" evidence="14">
    <location>
        <position position="434"/>
    </location>
    <ligand>
        <name>ATP</name>
        <dbReference type="ChEBI" id="CHEBI:30616"/>
    </ligand>
</feature>
<evidence type="ECO:0000259" key="16">
    <source>
        <dbReference type="PROSITE" id="PS50011"/>
    </source>
</evidence>